<dbReference type="InterPro" id="IPR017583">
    <property type="entry name" value="Tagatose/fructose_Pkinase"/>
</dbReference>
<keyword evidence="6 11" id="KW-0418">Kinase</keyword>
<evidence type="ECO:0000256" key="11">
    <source>
        <dbReference type="RuleBase" id="RU003704"/>
    </source>
</evidence>
<evidence type="ECO:0000256" key="9">
    <source>
        <dbReference type="ARBA" id="ARBA00047745"/>
    </source>
</evidence>
<keyword evidence="7 12" id="KW-0067">ATP-binding</keyword>
<evidence type="ECO:0000256" key="5">
    <source>
        <dbReference type="ARBA" id="ARBA00022741"/>
    </source>
</evidence>
<dbReference type="EC" id="2.7.1.56" evidence="2 12"/>
<evidence type="ECO:0000256" key="12">
    <source>
        <dbReference type="RuleBase" id="RU369061"/>
    </source>
</evidence>
<evidence type="ECO:0000256" key="4">
    <source>
        <dbReference type="ARBA" id="ARBA00022679"/>
    </source>
</evidence>
<dbReference type="InterPro" id="IPR029056">
    <property type="entry name" value="Ribokinase-like"/>
</dbReference>
<dbReference type="GO" id="GO:0005829">
    <property type="term" value="C:cytosol"/>
    <property type="evidence" value="ECO:0007669"/>
    <property type="project" value="TreeGrafter"/>
</dbReference>
<evidence type="ECO:0000256" key="10">
    <source>
        <dbReference type="PIRNR" id="PIRNR000535"/>
    </source>
</evidence>
<dbReference type="RefSeq" id="WP_179754835.1">
    <property type="nucleotide sequence ID" value="NZ_BAAAGN010000021.1"/>
</dbReference>
<organism evidence="14 15">
    <name type="scientific">Kineococcus aurantiacus</name>
    <dbReference type="NCBI Taxonomy" id="37633"/>
    <lineage>
        <taxon>Bacteria</taxon>
        <taxon>Bacillati</taxon>
        <taxon>Actinomycetota</taxon>
        <taxon>Actinomycetes</taxon>
        <taxon>Kineosporiales</taxon>
        <taxon>Kineosporiaceae</taxon>
        <taxon>Kineococcus</taxon>
    </lineage>
</organism>
<dbReference type="Gene3D" id="3.40.1190.20">
    <property type="match status" value="1"/>
</dbReference>
<dbReference type="Proteomes" id="UP000521922">
    <property type="component" value="Unassembled WGS sequence"/>
</dbReference>
<dbReference type="PANTHER" id="PTHR46566">
    <property type="entry name" value="1-PHOSPHOFRUCTOKINASE-RELATED"/>
    <property type="match status" value="1"/>
</dbReference>
<keyword evidence="4 10" id="KW-0808">Transferase</keyword>
<keyword evidence="5 12" id="KW-0547">Nucleotide-binding</keyword>
<dbReference type="NCBIfam" id="TIGR03168">
    <property type="entry name" value="1-PFK"/>
    <property type="match status" value="1"/>
</dbReference>
<evidence type="ECO:0000256" key="2">
    <source>
        <dbReference type="ARBA" id="ARBA00012131"/>
    </source>
</evidence>
<dbReference type="SUPFAM" id="SSF53613">
    <property type="entry name" value="Ribokinase-like"/>
    <property type="match status" value="1"/>
</dbReference>
<dbReference type="PROSITE" id="PS00583">
    <property type="entry name" value="PFKB_KINASES_1"/>
    <property type="match status" value="1"/>
</dbReference>
<evidence type="ECO:0000259" key="13">
    <source>
        <dbReference type="Pfam" id="PF00294"/>
    </source>
</evidence>
<dbReference type="PROSITE" id="PS00584">
    <property type="entry name" value="PFKB_KINASES_2"/>
    <property type="match status" value="1"/>
</dbReference>
<dbReference type="InterPro" id="IPR002139">
    <property type="entry name" value="Ribo/fructo_kinase"/>
</dbReference>
<dbReference type="CDD" id="cd01164">
    <property type="entry name" value="FruK_PfkB_like"/>
    <property type="match status" value="1"/>
</dbReference>
<dbReference type="InterPro" id="IPR022463">
    <property type="entry name" value="1-PFruKinase"/>
</dbReference>
<feature type="domain" description="Carbohydrate kinase PfkB" evidence="13">
    <location>
        <begin position="9"/>
        <end position="280"/>
    </location>
</feature>
<evidence type="ECO:0000256" key="3">
    <source>
        <dbReference type="ARBA" id="ARBA00013596"/>
    </source>
</evidence>
<keyword evidence="15" id="KW-1185">Reference proteome</keyword>
<dbReference type="PRINTS" id="PR00990">
    <property type="entry name" value="RIBOKINASE"/>
</dbReference>
<gene>
    <name evidence="14" type="ORF">BJ968_003987</name>
</gene>
<protein>
    <recommendedName>
        <fullName evidence="3 12">1-phosphofructokinase</fullName>
        <shortName evidence="12">Fru1PK</shortName>
        <ecNumber evidence="2 12">2.7.1.56</ecNumber>
    </recommendedName>
    <alternativeName>
        <fullName evidence="8 12">Fructose 1-phosphate kinase</fullName>
    </alternativeName>
</protein>
<evidence type="ECO:0000313" key="15">
    <source>
        <dbReference type="Proteomes" id="UP000521922"/>
    </source>
</evidence>
<evidence type="ECO:0000313" key="14">
    <source>
        <dbReference type="EMBL" id="NYD24447.1"/>
    </source>
</evidence>
<dbReference type="PANTHER" id="PTHR46566:SF5">
    <property type="entry name" value="1-PHOSPHOFRUCTOKINASE"/>
    <property type="match status" value="1"/>
</dbReference>
<dbReference type="PIRSF" id="PIRSF000535">
    <property type="entry name" value="1PFK/6PFK/LacC"/>
    <property type="match status" value="1"/>
</dbReference>
<proteinExistence type="inferred from homology"/>
<comment type="caution">
    <text evidence="14">The sequence shown here is derived from an EMBL/GenBank/DDBJ whole genome shotgun (WGS) entry which is preliminary data.</text>
</comment>
<dbReference type="EMBL" id="JACCBB010000001">
    <property type="protein sequence ID" value="NYD24447.1"/>
    <property type="molecule type" value="Genomic_DNA"/>
</dbReference>
<dbReference type="GO" id="GO:0005524">
    <property type="term" value="F:ATP binding"/>
    <property type="evidence" value="ECO:0007669"/>
    <property type="project" value="UniProtKB-UniRule"/>
</dbReference>
<accession>A0A7Y9DPK6</accession>
<evidence type="ECO:0000256" key="7">
    <source>
        <dbReference type="ARBA" id="ARBA00022840"/>
    </source>
</evidence>
<dbReference type="InterPro" id="IPR002173">
    <property type="entry name" value="Carboh/pur_kinase_PfkB_CS"/>
</dbReference>
<comment type="similarity">
    <text evidence="1 11">Belongs to the carbohydrate kinase PfkB family.</text>
</comment>
<dbReference type="InterPro" id="IPR011611">
    <property type="entry name" value="PfkB_dom"/>
</dbReference>
<reference evidence="14 15" key="1">
    <citation type="submission" date="2020-07" db="EMBL/GenBank/DDBJ databases">
        <title>Sequencing the genomes of 1000 actinobacteria strains.</title>
        <authorList>
            <person name="Klenk H.-P."/>
        </authorList>
    </citation>
    <scope>NUCLEOTIDE SEQUENCE [LARGE SCALE GENOMIC DNA]</scope>
    <source>
        <strain evidence="14 15">DSM 7487</strain>
    </source>
</reference>
<evidence type="ECO:0000256" key="1">
    <source>
        <dbReference type="ARBA" id="ARBA00010688"/>
    </source>
</evidence>
<dbReference type="GO" id="GO:0008662">
    <property type="term" value="F:1-phosphofructokinase activity"/>
    <property type="evidence" value="ECO:0007669"/>
    <property type="project" value="UniProtKB-UniRule"/>
</dbReference>
<name>A0A7Y9DPK6_9ACTN</name>
<dbReference type="Pfam" id="PF00294">
    <property type="entry name" value="PfkB"/>
    <property type="match status" value="1"/>
</dbReference>
<evidence type="ECO:0000256" key="6">
    <source>
        <dbReference type="ARBA" id="ARBA00022777"/>
    </source>
</evidence>
<comment type="function">
    <text evidence="12">Catalyzes the ATP-dependent phosphorylation of fructose-l-phosphate to fructose-l,6-bisphosphate.</text>
</comment>
<dbReference type="AlphaFoldDB" id="A0A7Y9DPK6"/>
<sequence length="319" mass="32227">MRFLTVTPNPSVDHTVELHALTRGEVHRALAGSVEAGGKGVNVARVLARHGHAAGAVLPSGGVDGTRLETLLAPQDVRAVTVPIAGSVRTNTTIVEHDGTTTKLNEPGPELRAADVEALQDTVSRELAANPDWLVSSGSLPPGAPADLHARFVRAARRLGVRSAVDTSGAALAAAVEAGPDVLKPNEDELAELLGRELHTVGDVVAAAAELRTRGVGEVLVSLGGAGALLVGDEGTAWAGGPALVPLSTVGAGDCTLAGFLHARGTATQRLATAVAWGRAAVLLPGSTVPGPAGTSAAAAAVRTLDDPHPDTLVKDLQR</sequence>
<dbReference type="NCBIfam" id="TIGR03828">
    <property type="entry name" value="pfkB"/>
    <property type="match status" value="1"/>
</dbReference>
<evidence type="ECO:0000256" key="8">
    <source>
        <dbReference type="ARBA" id="ARBA00032802"/>
    </source>
</evidence>
<comment type="catalytic activity">
    <reaction evidence="9 12">
        <text>beta-D-fructose 1-phosphate + ATP = beta-D-fructose 1,6-bisphosphate + ADP + H(+)</text>
        <dbReference type="Rhea" id="RHEA:14213"/>
        <dbReference type="ChEBI" id="CHEBI:15378"/>
        <dbReference type="ChEBI" id="CHEBI:30616"/>
        <dbReference type="ChEBI" id="CHEBI:32966"/>
        <dbReference type="ChEBI" id="CHEBI:138881"/>
        <dbReference type="ChEBI" id="CHEBI:456216"/>
        <dbReference type="EC" id="2.7.1.56"/>
    </reaction>
</comment>